<protein>
    <submittedName>
        <fullName evidence="2">ANTAR domain-containing protein</fullName>
    </submittedName>
</protein>
<feature type="domain" description="ANTAR" evidence="1">
    <location>
        <begin position="17"/>
        <end position="64"/>
    </location>
</feature>
<dbReference type="Pfam" id="PF03861">
    <property type="entry name" value="ANTAR"/>
    <property type="match status" value="1"/>
</dbReference>
<organism evidence="2 3">
    <name type="scientific">Pseudonocardia charpentierae</name>
    <dbReference type="NCBI Taxonomy" id="3075545"/>
    <lineage>
        <taxon>Bacteria</taxon>
        <taxon>Bacillati</taxon>
        <taxon>Actinomycetota</taxon>
        <taxon>Actinomycetes</taxon>
        <taxon>Pseudonocardiales</taxon>
        <taxon>Pseudonocardiaceae</taxon>
        <taxon>Pseudonocardia</taxon>
    </lineage>
</organism>
<accession>A0ABU2N7X9</accession>
<dbReference type="SMART" id="SM01012">
    <property type="entry name" value="ANTAR"/>
    <property type="match status" value="1"/>
</dbReference>
<dbReference type="RefSeq" id="WP_311556012.1">
    <property type="nucleotide sequence ID" value="NZ_JAVREJ010000005.1"/>
</dbReference>
<gene>
    <name evidence="2" type="ORF">RM445_10660</name>
</gene>
<proteinExistence type="predicted"/>
<dbReference type="EMBL" id="JAVREJ010000005">
    <property type="protein sequence ID" value="MDT0349984.1"/>
    <property type="molecule type" value="Genomic_DNA"/>
</dbReference>
<reference evidence="3" key="1">
    <citation type="submission" date="2023-07" db="EMBL/GenBank/DDBJ databases">
        <title>30 novel species of actinomycetes from the DSMZ collection.</title>
        <authorList>
            <person name="Nouioui I."/>
        </authorList>
    </citation>
    <scope>NUCLEOTIDE SEQUENCE [LARGE SCALE GENOMIC DNA]</scope>
    <source>
        <strain evidence="3">DSM 45834</strain>
    </source>
</reference>
<dbReference type="Proteomes" id="UP001183202">
    <property type="component" value="Unassembled WGS sequence"/>
</dbReference>
<evidence type="ECO:0000313" key="2">
    <source>
        <dbReference type="EMBL" id="MDT0349984.1"/>
    </source>
</evidence>
<name>A0ABU2N7X9_9PSEU</name>
<sequence length="75" mass="8656">MWLQEPGWDGPWWDGLWNDRAEVHQATGMILAQLDVPVQDAFVRLRAHAFAARRPLADVARDVVARRLVFTQDMD</sequence>
<dbReference type="InterPro" id="IPR005561">
    <property type="entry name" value="ANTAR"/>
</dbReference>
<dbReference type="Gene3D" id="1.10.10.10">
    <property type="entry name" value="Winged helix-like DNA-binding domain superfamily/Winged helix DNA-binding domain"/>
    <property type="match status" value="1"/>
</dbReference>
<keyword evidence="3" id="KW-1185">Reference proteome</keyword>
<comment type="caution">
    <text evidence="2">The sequence shown here is derived from an EMBL/GenBank/DDBJ whole genome shotgun (WGS) entry which is preliminary data.</text>
</comment>
<evidence type="ECO:0000313" key="3">
    <source>
        <dbReference type="Proteomes" id="UP001183202"/>
    </source>
</evidence>
<evidence type="ECO:0000259" key="1">
    <source>
        <dbReference type="SMART" id="SM01012"/>
    </source>
</evidence>
<dbReference type="InterPro" id="IPR036388">
    <property type="entry name" value="WH-like_DNA-bd_sf"/>
</dbReference>